<dbReference type="InterPro" id="IPR005467">
    <property type="entry name" value="His_kinase_dom"/>
</dbReference>
<sequence>MTMNNDLSKTNSETTINRIGNLLNEYRGVPLDENFLKKIEEICLDLRADSTQKDTEYSEVSKDLKERRKSERRSKDKIIDVIGVGLCLLDRELKITWVNQTLCDWLHLKESPLGKHCHDVYNCDEIGTGSCPAASVFSGKAGSIIETWIESENRDKMCVQHVAIPIRNGEENINSVLILTINSTESEKTVHKLLLLQKLGEAMQGTLHLDKLLHLILTCVTSGYAFGFNRAMLFLVNKEHNVLNGKLAVGPSSHEEANQIWKELSDKYSSLKDIFEELDFSHNIDTSFNTMVKLMVYSLSDTREVVIFCAKEKTPIIIKDAVNDPRVTPEFRKALGVNEFVCVPLIAKNETIGVIVADNIYTAEPISSDHVSMLTMFVNQAAMAIENAETYKRLEDKINQLTETQQRLISSERLAAIGSMSSYVAHEIRNPLVTIGGFAKTLSRFTFTDSKIKTNIDIIIEEVKRLETILKNITDFGKPSTPEKIDTQISEIMESTCMLMENYFQEKNINVHKEFETDEPEIAVDPIQIKQVFLNILMNAVEAMPDGGNLDIKIRSGIESIEIEIVDNGEGISKEVLKNIFNPFFTTKPNGTGAGLAISLKIIEDHGGNVDVKSMPGKGTTMLLTLPVT</sequence>
<dbReference type="CDD" id="cd00082">
    <property type="entry name" value="HisKA"/>
    <property type="match status" value="1"/>
</dbReference>
<dbReference type="SUPFAM" id="SSF47384">
    <property type="entry name" value="Homodimeric domain of signal transducing histidine kinase"/>
    <property type="match status" value="1"/>
</dbReference>
<evidence type="ECO:0000256" key="3">
    <source>
        <dbReference type="ARBA" id="ARBA00022553"/>
    </source>
</evidence>
<keyword evidence="3" id="KW-0597">Phosphoprotein</keyword>
<dbReference type="Gene3D" id="1.10.287.130">
    <property type="match status" value="1"/>
</dbReference>
<evidence type="ECO:0000256" key="8">
    <source>
        <dbReference type="ARBA" id="ARBA00023012"/>
    </source>
</evidence>
<evidence type="ECO:0000313" key="11">
    <source>
        <dbReference type="EMBL" id="KHE92807.1"/>
    </source>
</evidence>
<dbReference type="SUPFAM" id="SSF55781">
    <property type="entry name" value="GAF domain-like"/>
    <property type="match status" value="1"/>
</dbReference>
<dbReference type="InterPro" id="IPR029016">
    <property type="entry name" value="GAF-like_dom_sf"/>
</dbReference>
<gene>
    <name evidence="11" type="ORF">SCABRO_01415</name>
</gene>
<dbReference type="PRINTS" id="PR00344">
    <property type="entry name" value="BCTRLSENSOR"/>
</dbReference>
<dbReference type="InterPro" id="IPR003018">
    <property type="entry name" value="GAF"/>
</dbReference>
<dbReference type="EMBL" id="JRYO01000089">
    <property type="protein sequence ID" value="KHE92807.1"/>
    <property type="molecule type" value="Genomic_DNA"/>
</dbReference>
<dbReference type="AlphaFoldDB" id="A0A0B0EIC0"/>
<keyword evidence="6 11" id="KW-0418">Kinase</keyword>
<evidence type="ECO:0000256" key="7">
    <source>
        <dbReference type="ARBA" id="ARBA00022840"/>
    </source>
</evidence>
<dbReference type="Proteomes" id="UP000030652">
    <property type="component" value="Unassembled WGS sequence"/>
</dbReference>
<dbReference type="GO" id="GO:0000155">
    <property type="term" value="F:phosphorelay sensor kinase activity"/>
    <property type="evidence" value="ECO:0007669"/>
    <property type="project" value="InterPro"/>
</dbReference>
<dbReference type="PANTHER" id="PTHR43065">
    <property type="entry name" value="SENSOR HISTIDINE KINASE"/>
    <property type="match status" value="1"/>
</dbReference>
<feature type="coiled-coil region" evidence="9">
    <location>
        <begin position="384"/>
        <end position="411"/>
    </location>
</feature>
<keyword evidence="4" id="KW-0808">Transferase</keyword>
<feature type="domain" description="Histidine kinase" evidence="10">
    <location>
        <begin position="423"/>
        <end position="629"/>
    </location>
</feature>
<dbReference type="SMART" id="SM00387">
    <property type="entry name" value="HATPase_c"/>
    <property type="match status" value="1"/>
</dbReference>
<comment type="catalytic activity">
    <reaction evidence="1">
        <text>ATP + protein L-histidine = ADP + protein N-phospho-L-histidine.</text>
        <dbReference type="EC" id="2.7.13.3"/>
    </reaction>
</comment>
<keyword evidence="7" id="KW-0067">ATP-binding</keyword>
<keyword evidence="5" id="KW-0547">Nucleotide-binding</keyword>
<dbReference type="Pfam" id="PF00512">
    <property type="entry name" value="HisKA"/>
    <property type="match status" value="1"/>
</dbReference>
<evidence type="ECO:0000256" key="6">
    <source>
        <dbReference type="ARBA" id="ARBA00022777"/>
    </source>
</evidence>
<dbReference type="SUPFAM" id="SSF55785">
    <property type="entry name" value="PYP-like sensor domain (PAS domain)"/>
    <property type="match status" value="1"/>
</dbReference>
<dbReference type="InterPro" id="IPR035965">
    <property type="entry name" value="PAS-like_dom_sf"/>
</dbReference>
<dbReference type="PROSITE" id="PS50109">
    <property type="entry name" value="HIS_KIN"/>
    <property type="match status" value="1"/>
</dbReference>
<dbReference type="Pfam" id="PF02518">
    <property type="entry name" value="HATPase_c"/>
    <property type="match status" value="1"/>
</dbReference>
<dbReference type="GO" id="GO:0005524">
    <property type="term" value="F:ATP binding"/>
    <property type="evidence" value="ECO:0007669"/>
    <property type="project" value="UniProtKB-KW"/>
</dbReference>
<dbReference type="SMART" id="SM00388">
    <property type="entry name" value="HisKA"/>
    <property type="match status" value="1"/>
</dbReference>
<dbReference type="InterPro" id="IPR003661">
    <property type="entry name" value="HisK_dim/P_dom"/>
</dbReference>
<evidence type="ECO:0000256" key="5">
    <source>
        <dbReference type="ARBA" id="ARBA00022741"/>
    </source>
</evidence>
<evidence type="ECO:0000256" key="4">
    <source>
        <dbReference type="ARBA" id="ARBA00022679"/>
    </source>
</evidence>
<evidence type="ECO:0000259" key="10">
    <source>
        <dbReference type="PROSITE" id="PS50109"/>
    </source>
</evidence>
<evidence type="ECO:0000256" key="2">
    <source>
        <dbReference type="ARBA" id="ARBA00012438"/>
    </source>
</evidence>
<dbReference type="InterPro" id="IPR036097">
    <property type="entry name" value="HisK_dim/P_sf"/>
</dbReference>
<dbReference type="PANTHER" id="PTHR43065:SF10">
    <property type="entry name" value="PEROXIDE STRESS-ACTIVATED HISTIDINE KINASE MAK3"/>
    <property type="match status" value="1"/>
</dbReference>
<dbReference type="InterPro" id="IPR004358">
    <property type="entry name" value="Sig_transdc_His_kin-like_C"/>
</dbReference>
<dbReference type="SUPFAM" id="SSF55874">
    <property type="entry name" value="ATPase domain of HSP90 chaperone/DNA topoisomerase II/histidine kinase"/>
    <property type="match status" value="1"/>
</dbReference>
<dbReference type="EC" id="2.7.13.3" evidence="2"/>
<comment type="caution">
    <text evidence="11">The sequence shown here is derived from an EMBL/GenBank/DDBJ whole genome shotgun (WGS) entry which is preliminary data.</text>
</comment>
<evidence type="ECO:0000256" key="9">
    <source>
        <dbReference type="SAM" id="Coils"/>
    </source>
</evidence>
<dbReference type="Pfam" id="PF01590">
    <property type="entry name" value="GAF"/>
    <property type="match status" value="1"/>
</dbReference>
<reference evidence="11 12" key="1">
    <citation type="submission" date="2014-10" db="EMBL/GenBank/DDBJ databases">
        <title>Draft genome of anammox bacterium scalindua brodae, obtained using differential coverage binning of sequence data from two enrichment reactors.</title>
        <authorList>
            <person name="Speth D.R."/>
            <person name="Russ L."/>
            <person name="Kartal B."/>
            <person name="Op den Camp H.J."/>
            <person name="Dutilh B.E."/>
            <person name="Jetten M.S."/>
        </authorList>
    </citation>
    <scope>NUCLEOTIDE SEQUENCE [LARGE SCALE GENOMIC DNA]</scope>
    <source>
        <strain evidence="11">RU1</strain>
    </source>
</reference>
<keyword evidence="8" id="KW-0902">Two-component regulatory system</keyword>
<dbReference type="Gene3D" id="3.30.450.20">
    <property type="entry name" value="PAS domain"/>
    <property type="match status" value="1"/>
</dbReference>
<evidence type="ECO:0000256" key="1">
    <source>
        <dbReference type="ARBA" id="ARBA00000085"/>
    </source>
</evidence>
<dbReference type="InterPro" id="IPR003594">
    <property type="entry name" value="HATPase_dom"/>
</dbReference>
<evidence type="ECO:0000313" key="12">
    <source>
        <dbReference type="Proteomes" id="UP000030652"/>
    </source>
</evidence>
<protein>
    <recommendedName>
        <fullName evidence="2">histidine kinase</fullName>
        <ecNumber evidence="2">2.7.13.3</ecNumber>
    </recommendedName>
</protein>
<dbReference type="eggNOG" id="COG2205">
    <property type="taxonomic scope" value="Bacteria"/>
</dbReference>
<dbReference type="Gene3D" id="3.30.565.10">
    <property type="entry name" value="Histidine kinase-like ATPase, C-terminal domain"/>
    <property type="match status" value="1"/>
</dbReference>
<dbReference type="SMART" id="SM00065">
    <property type="entry name" value="GAF"/>
    <property type="match status" value="1"/>
</dbReference>
<keyword evidence="9" id="KW-0175">Coiled coil</keyword>
<name>A0A0B0EIC0_9BACT</name>
<accession>A0A0B0EIC0</accession>
<dbReference type="Gene3D" id="3.30.450.40">
    <property type="match status" value="1"/>
</dbReference>
<organism evidence="11 12">
    <name type="scientific">Candidatus Scalindua brodae</name>
    <dbReference type="NCBI Taxonomy" id="237368"/>
    <lineage>
        <taxon>Bacteria</taxon>
        <taxon>Pseudomonadati</taxon>
        <taxon>Planctomycetota</taxon>
        <taxon>Candidatus Brocadiia</taxon>
        <taxon>Candidatus Brocadiales</taxon>
        <taxon>Candidatus Scalinduaceae</taxon>
        <taxon>Candidatus Scalindua</taxon>
    </lineage>
</organism>
<proteinExistence type="predicted"/>
<dbReference type="InterPro" id="IPR036890">
    <property type="entry name" value="HATPase_C_sf"/>
</dbReference>